<dbReference type="InterPro" id="IPR008881">
    <property type="entry name" value="Trigger_fac_ribosome-bd_bac"/>
</dbReference>
<name>A0ABR7HIZ1_9FIRM</name>
<comment type="catalytic activity">
    <reaction evidence="1 12 13">
        <text>[protein]-peptidylproline (omega=180) = [protein]-peptidylproline (omega=0)</text>
        <dbReference type="Rhea" id="RHEA:16237"/>
        <dbReference type="Rhea" id="RHEA-COMP:10747"/>
        <dbReference type="Rhea" id="RHEA-COMP:10748"/>
        <dbReference type="ChEBI" id="CHEBI:83833"/>
        <dbReference type="ChEBI" id="CHEBI:83834"/>
        <dbReference type="EC" id="5.2.1.8"/>
    </reaction>
</comment>
<dbReference type="PROSITE" id="PS50059">
    <property type="entry name" value="FKBP_PPIASE"/>
    <property type="match status" value="1"/>
</dbReference>
<dbReference type="EMBL" id="JACOPS010000001">
    <property type="protein sequence ID" value="MBC5727479.1"/>
    <property type="molecule type" value="Genomic_DNA"/>
</dbReference>
<feature type="domain" description="PPIase FKBP-type" evidence="15">
    <location>
        <begin position="163"/>
        <end position="245"/>
    </location>
</feature>
<evidence type="ECO:0000256" key="10">
    <source>
        <dbReference type="ARBA" id="ARBA00024849"/>
    </source>
</evidence>
<organism evidence="16 17">
    <name type="scientific">Ruminococcus intestinalis</name>
    <dbReference type="NCBI Taxonomy" id="2763066"/>
    <lineage>
        <taxon>Bacteria</taxon>
        <taxon>Bacillati</taxon>
        <taxon>Bacillota</taxon>
        <taxon>Clostridia</taxon>
        <taxon>Eubacteriales</taxon>
        <taxon>Oscillospiraceae</taxon>
        <taxon>Ruminococcus</taxon>
    </lineage>
</organism>
<evidence type="ECO:0000256" key="2">
    <source>
        <dbReference type="ARBA" id="ARBA00005464"/>
    </source>
</evidence>
<accession>A0ABR7HIZ1</accession>
<keyword evidence="5 12" id="KW-0132">Cell division</keyword>
<evidence type="ECO:0000256" key="3">
    <source>
        <dbReference type="ARBA" id="ARBA00013194"/>
    </source>
</evidence>
<dbReference type="InterPro" id="IPR001179">
    <property type="entry name" value="PPIase_FKBP_dom"/>
</dbReference>
<evidence type="ECO:0000313" key="17">
    <source>
        <dbReference type="Proteomes" id="UP000636755"/>
    </source>
</evidence>
<evidence type="ECO:0000256" key="11">
    <source>
        <dbReference type="ARBA" id="ARBA00029986"/>
    </source>
</evidence>
<evidence type="ECO:0000256" key="12">
    <source>
        <dbReference type="HAMAP-Rule" id="MF_00303"/>
    </source>
</evidence>
<dbReference type="InterPro" id="IPR027304">
    <property type="entry name" value="Trigger_fact/SurA_dom_sf"/>
</dbReference>
<dbReference type="HAMAP" id="MF_00303">
    <property type="entry name" value="Trigger_factor_Tig"/>
    <property type="match status" value="1"/>
</dbReference>
<comment type="subcellular location">
    <subcellularLocation>
        <location evidence="12">Cytoplasm</location>
    </subcellularLocation>
    <text evidence="12">About half TF is bound to the ribosome near the polypeptide exit tunnel while the other half is free in the cytoplasm.</text>
</comment>
<dbReference type="InterPro" id="IPR046357">
    <property type="entry name" value="PPIase_dom_sf"/>
</dbReference>
<evidence type="ECO:0000259" key="15">
    <source>
        <dbReference type="PROSITE" id="PS50059"/>
    </source>
</evidence>
<evidence type="ECO:0000256" key="13">
    <source>
        <dbReference type="PROSITE-ProRule" id="PRU00277"/>
    </source>
</evidence>
<comment type="domain">
    <text evidence="12">Consists of 3 domains; the N-terminus binds the ribosome, the middle domain has PPIase activity, while the C-terminus has intrinsic chaperone activity on its own.</text>
</comment>
<dbReference type="SUPFAM" id="SSF102735">
    <property type="entry name" value="Trigger factor ribosome-binding domain"/>
    <property type="match status" value="1"/>
</dbReference>
<dbReference type="RefSeq" id="WP_186934779.1">
    <property type="nucleotide sequence ID" value="NZ_JACOPS010000001.1"/>
</dbReference>
<dbReference type="PANTHER" id="PTHR30560:SF3">
    <property type="entry name" value="TRIGGER FACTOR-LIKE PROTEIN TIG, CHLOROPLASTIC"/>
    <property type="match status" value="1"/>
</dbReference>
<keyword evidence="9 12" id="KW-0131">Cell cycle</keyword>
<evidence type="ECO:0000256" key="6">
    <source>
        <dbReference type="ARBA" id="ARBA00023110"/>
    </source>
</evidence>
<evidence type="ECO:0000313" key="16">
    <source>
        <dbReference type="EMBL" id="MBC5727479.1"/>
    </source>
</evidence>
<dbReference type="Gene3D" id="3.30.70.1050">
    <property type="entry name" value="Trigger factor ribosome-binding domain"/>
    <property type="match status" value="1"/>
</dbReference>
<dbReference type="Pfam" id="PF05698">
    <property type="entry name" value="Trigger_C"/>
    <property type="match status" value="1"/>
</dbReference>
<dbReference type="GO" id="GO:0003755">
    <property type="term" value="F:peptidyl-prolyl cis-trans isomerase activity"/>
    <property type="evidence" value="ECO:0007669"/>
    <property type="project" value="UniProtKB-EC"/>
</dbReference>
<keyword evidence="17" id="KW-1185">Reference proteome</keyword>
<dbReference type="InterPro" id="IPR037041">
    <property type="entry name" value="Trigger_fac_C_sf"/>
</dbReference>
<comment type="function">
    <text evidence="10 12">Involved in protein export. Acts as a chaperone by maintaining the newly synthesized protein in an open conformation. Functions as a peptidyl-prolyl cis-trans isomerase.</text>
</comment>
<sequence length="425" mass="48166">MALKESKKLEQANSYELVVTVDGETFEKALNTVYKKEVKKINIPGFRKGKAPRHIIEKMYGKEVFYDDAMQDCYPEALYNAAEEAGVKIVAVESIEVTEVENGFTFKANIVVEPDMEINNYLGFEVTKKSTEVTDELIDEEIEKVRDRNSRMVTVEDRPVANGDIAVIDFEGFVDGVAFDGGKAENYNLTIGSGNFIPGFEEQIIGHSTDEEFSINVKFPEEYQAEELAGKDAEFKIKLHEIKAKELPEVDDEFVKDVSEKETVAEYRDELKETIAARLEDEAEKDKDNQIAEKLIELLEGEIPQAMYDNQVNEMVRDFEMRIRSQGIDMNTYLQYMGIDLDGLKKMYADEAKKRVQLRLALETIAKKENIEVTDADLDEAYNKMAEAYKVDVETVKGAVPAETLTLDVKAEKALNMVKDSVVIK</sequence>
<dbReference type="Pfam" id="PF00254">
    <property type="entry name" value="FKBP_C"/>
    <property type="match status" value="1"/>
</dbReference>
<dbReference type="NCBIfam" id="TIGR00115">
    <property type="entry name" value="tig"/>
    <property type="match status" value="1"/>
</dbReference>
<dbReference type="InterPro" id="IPR005215">
    <property type="entry name" value="Trig_fac"/>
</dbReference>
<dbReference type="PANTHER" id="PTHR30560">
    <property type="entry name" value="TRIGGER FACTOR CHAPERONE AND PEPTIDYL-PROLYL CIS/TRANS ISOMERASE"/>
    <property type="match status" value="1"/>
</dbReference>
<dbReference type="SUPFAM" id="SSF109998">
    <property type="entry name" value="Triger factor/SurA peptide-binding domain-like"/>
    <property type="match status" value="1"/>
</dbReference>
<evidence type="ECO:0000256" key="5">
    <source>
        <dbReference type="ARBA" id="ARBA00022618"/>
    </source>
</evidence>
<dbReference type="Pfam" id="PF05697">
    <property type="entry name" value="Trigger_N"/>
    <property type="match status" value="1"/>
</dbReference>
<dbReference type="InterPro" id="IPR008880">
    <property type="entry name" value="Trigger_fac_C"/>
</dbReference>
<gene>
    <name evidence="12" type="primary">tig</name>
    <name evidence="16" type="ORF">H8R91_02810</name>
</gene>
<keyword evidence="12" id="KW-0963">Cytoplasm</keyword>
<protein>
    <recommendedName>
        <fullName evidence="4 12">Trigger factor</fullName>
        <shortName evidence="12">TF</shortName>
        <ecNumber evidence="3 12">5.2.1.8</ecNumber>
    </recommendedName>
    <alternativeName>
        <fullName evidence="11 12">PPIase</fullName>
    </alternativeName>
</protein>
<proteinExistence type="inferred from homology"/>
<keyword evidence="7 12" id="KW-0143">Chaperone</keyword>
<evidence type="ECO:0000256" key="14">
    <source>
        <dbReference type="RuleBase" id="RU003914"/>
    </source>
</evidence>
<dbReference type="InterPro" id="IPR036611">
    <property type="entry name" value="Trigger_fac_ribosome-bd_sf"/>
</dbReference>
<dbReference type="EC" id="5.2.1.8" evidence="3 12"/>
<evidence type="ECO:0000256" key="4">
    <source>
        <dbReference type="ARBA" id="ARBA00016902"/>
    </source>
</evidence>
<evidence type="ECO:0000256" key="7">
    <source>
        <dbReference type="ARBA" id="ARBA00023186"/>
    </source>
</evidence>
<comment type="caution">
    <text evidence="16">The sequence shown here is derived from an EMBL/GenBank/DDBJ whole genome shotgun (WGS) entry which is preliminary data.</text>
</comment>
<evidence type="ECO:0000256" key="8">
    <source>
        <dbReference type="ARBA" id="ARBA00023235"/>
    </source>
</evidence>
<dbReference type="PIRSF" id="PIRSF003095">
    <property type="entry name" value="Trigger_factor"/>
    <property type="match status" value="1"/>
</dbReference>
<evidence type="ECO:0000256" key="1">
    <source>
        <dbReference type="ARBA" id="ARBA00000971"/>
    </source>
</evidence>
<evidence type="ECO:0000256" key="9">
    <source>
        <dbReference type="ARBA" id="ARBA00023306"/>
    </source>
</evidence>
<dbReference type="Gene3D" id="3.10.50.40">
    <property type="match status" value="1"/>
</dbReference>
<dbReference type="SUPFAM" id="SSF54534">
    <property type="entry name" value="FKBP-like"/>
    <property type="match status" value="1"/>
</dbReference>
<reference evidence="16 17" key="1">
    <citation type="submission" date="2020-08" db="EMBL/GenBank/DDBJ databases">
        <title>Genome public.</title>
        <authorList>
            <person name="Liu C."/>
            <person name="Sun Q."/>
        </authorList>
    </citation>
    <scope>NUCLEOTIDE SEQUENCE [LARGE SCALE GENOMIC DNA]</scope>
    <source>
        <strain evidence="16 17">NSJ-71</strain>
    </source>
</reference>
<dbReference type="Proteomes" id="UP000636755">
    <property type="component" value="Unassembled WGS sequence"/>
</dbReference>
<keyword evidence="8 12" id="KW-0413">Isomerase</keyword>
<comment type="similarity">
    <text evidence="2 12 14">Belongs to the FKBP-type PPIase family. Tig subfamily.</text>
</comment>
<keyword evidence="6 12" id="KW-0697">Rotamase</keyword>
<dbReference type="Gene3D" id="1.10.3120.10">
    <property type="entry name" value="Trigger factor, C-terminal domain"/>
    <property type="match status" value="1"/>
</dbReference>